<organism evidence="1 2">
    <name type="scientific">Gloeothece verrucosa (strain PCC 7822)</name>
    <name type="common">Cyanothece sp. (strain PCC 7822)</name>
    <dbReference type="NCBI Taxonomy" id="497965"/>
    <lineage>
        <taxon>Bacteria</taxon>
        <taxon>Bacillati</taxon>
        <taxon>Cyanobacteriota</taxon>
        <taxon>Cyanophyceae</taxon>
        <taxon>Oscillatoriophycideae</taxon>
        <taxon>Chroococcales</taxon>
        <taxon>Aphanothecaceae</taxon>
        <taxon>Gloeothece</taxon>
        <taxon>Gloeothece verrucosa</taxon>
    </lineage>
</organism>
<dbReference type="Gene3D" id="2.60.40.10">
    <property type="entry name" value="Immunoglobulins"/>
    <property type="match status" value="1"/>
</dbReference>
<dbReference type="RefSeq" id="WP_013321298.1">
    <property type="nucleotide sequence ID" value="NC_014501.1"/>
</dbReference>
<dbReference type="KEGG" id="cyj:Cyan7822_1185"/>
<evidence type="ECO:0000313" key="2">
    <source>
        <dbReference type="Proteomes" id="UP000008206"/>
    </source>
</evidence>
<name>E0UFT0_GLOV7</name>
<proteinExistence type="predicted"/>
<dbReference type="HOGENOM" id="CLU_071792_0_0_3"/>
<dbReference type="Proteomes" id="UP000008206">
    <property type="component" value="Chromosome"/>
</dbReference>
<evidence type="ECO:0008006" key="3">
    <source>
        <dbReference type="Google" id="ProtNLM"/>
    </source>
</evidence>
<evidence type="ECO:0000313" key="1">
    <source>
        <dbReference type="EMBL" id="ADN13191.1"/>
    </source>
</evidence>
<dbReference type="InterPro" id="IPR013783">
    <property type="entry name" value="Ig-like_fold"/>
</dbReference>
<dbReference type="AlphaFoldDB" id="E0UFT0"/>
<dbReference type="OrthoDB" id="6020299at2"/>
<accession>E0UFT0</accession>
<protein>
    <recommendedName>
        <fullName evidence="3">Bacterial Ig-like domain-containing protein</fullName>
    </recommendedName>
</protein>
<reference evidence="2" key="1">
    <citation type="journal article" date="2011" name="MBio">
        <title>Novel metabolic attributes of the genus Cyanothece, comprising a group of unicellular nitrogen-fixing Cyanobacteria.</title>
        <authorList>
            <person name="Bandyopadhyay A."/>
            <person name="Elvitigala T."/>
            <person name="Welsh E."/>
            <person name="Stockel J."/>
            <person name="Liberton M."/>
            <person name="Min H."/>
            <person name="Sherman L.A."/>
            <person name="Pakrasi H.B."/>
        </authorList>
    </citation>
    <scope>NUCLEOTIDE SEQUENCE [LARGE SCALE GENOMIC DNA]</scope>
    <source>
        <strain evidence="2">PCC 7822</strain>
    </source>
</reference>
<sequence length="334" mass="36430">MLQITIPNNNAHFDLHKAATFQGTATNGIITVKLVADDKWPLGNANVDPNGNWSIIYSGFTQAGNRQITAIGFDSSNQQQTSTSINIVVSAQLDRIIQAAASSEIADYNWHQRGIAPIGYIKGMALVYGRVYCKLKAGDAAAKEMAKANTGNTEKDALAHYAQIFQNVGMNNDTPGVDTLRHLFVLLIGLGMRESSGKYCEGRDLSADNVTAETAEAGLFQTSYNARSANPLLPQLFQQYLTNPSGFVEVFKEGVTCSNSNWENFGEGQGKEFQRLSKACPAFAAEFAAVGLRNLRKHWGPINTKEAEILPEANTLLLEVQKIVDEFNLCPILH</sequence>
<dbReference type="EMBL" id="CP002198">
    <property type="protein sequence ID" value="ADN13191.1"/>
    <property type="molecule type" value="Genomic_DNA"/>
</dbReference>
<gene>
    <name evidence="1" type="ordered locus">Cyan7822_1185</name>
</gene>
<keyword evidence="2" id="KW-1185">Reference proteome</keyword>